<accession>A0ABT6PAI6</accession>
<dbReference type="RefSeq" id="WP_284721874.1">
    <property type="nucleotide sequence ID" value="NZ_JARZHI010000108.1"/>
</dbReference>
<dbReference type="PANTHER" id="PTHR35580">
    <property type="entry name" value="CELL SURFACE GLYCOPROTEIN (S-LAYER PROTEIN)-LIKE PROTEIN"/>
    <property type="match status" value="1"/>
</dbReference>
<feature type="chain" id="PRO_5046272282" description="Lipoprotein" evidence="1">
    <location>
        <begin position="21"/>
        <end position="534"/>
    </location>
</feature>
<dbReference type="PANTHER" id="PTHR35580:SF1">
    <property type="entry name" value="PHYTASE-LIKE DOMAIN-CONTAINING PROTEIN"/>
    <property type="match status" value="1"/>
</dbReference>
<keyword evidence="3" id="KW-1185">Reference proteome</keyword>
<dbReference type="Proteomes" id="UP001160301">
    <property type="component" value="Unassembled WGS sequence"/>
</dbReference>
<reference evidence="2 3" key="1">
    <citation type="submission" date="2023-04" db="EMBL/GenBank/DDBJ databases">
        <title>The genome sequence of Polyangium sorediatum DSM14670.</title>
        <authorList>
            <person name="Zhang X."/>
        </authorList>
    </citation>
    <scope>NUCLEOTIDE SEQUENCE [LARGE SCALE GENOMIC DNA]</scope>
    <source>
        <strain evidence="2 3">DSM 14670</strain>
    </source>
</reference>
<evidence type="ECO:0000256" key="1">
    <source>
        <dbReference type="SAM" id="SignalP"/>
    </source>
</evidence>
<proteinExistence type="predicted"/>
<name>A0ABT6PAI6_9BACT</name>
<evidence type="ECO:0000313" key="2">
    <source>
        <dbReference type="EMBL" id="MDI1437135.1"/>
    </source>
</evidence>
<dbReference type="EMBL" id="JARZHI010000108">
    <property type="protein sequence ID" value="MDI1437135.1"/>
    <property type="molecule type" value="Genomic_DNA"/>
</dbReference>
<keyword evidence="1" id="KW-0732">Signal</keyword>
<evidence type="ECO:0008006" key="4">
    <source>
        <dbReference type="Google" id="ProtNLM"/>
    </source>
</evidence>
<gene>
    <name evidence="2" type="ORF">QHF89_46950</name>
</gene>
<evidence type="ECO:0000313" key="3">
    <source>
        <dbReference type="Proteomes" id="UP001160301"/>
    </source>
</evidence>
<organism evidence="2 3">
    <name type="scientific">Polyangium sorediatum</name>
    <dbReference type="NCBI Taxonomy" id="889274"/>
    <lineage>
        <taxon>Bacteria</taxon>
        <taxon>Pseudomonadati</taxon>
        <taxon>Myxococcota</taxon>
        <taxon>Polyangia</taxon>
        <taxon>Polyangiales</taxon>
        <taxon>Polyangiaceae</taxon>
        <taxon>Polyangium</taxon>
    </lineage>
</organism>
<protein>
    <recommendedName>
        <fullName evidence="4">Lipoprotein</fullName>
    </recommendedName>
</protein>
<sequence>MVNRVPGVLRLLFLAMLTSAMPGCGSYVELADVCEPHAQEVCYSGPEGTEGVGACRAGLRTCAGDGSGFGPCTGEILPALEACSTPGDENCDGTSAVCTGETSWAKRFASPEDEFVRSAAATDAGGIVLGIDLGGALDVGGPVGVVESASGHGACVLELGAEGDPLGAEVLHGGDGWDFFVTHGAGRTSGVGRLSGLVTLAGETFTSVSGQDALFFSLDQAGDIVFRKQIIASSTASLFIKAMGSNAAGDLLLGGGTSANSLDLGGGPLVDADGVTFLGRFDAAGNHVFSKTLPPVLVNATRFDPQGNIFLSGYMYDSVNFGGETLTSVGQDNVFVVKLGPSGEHLWSKSFGGSSILYASSLTIEPDAAGNVYLTGIFSGTWDFGGGPVTSKSPEGAGDVFLVKLDPNGKYLWGKSFGNGQYQVAYTITTDPSGSVIIGGSFGGTVDFGAGVLQASSSLSSDIFVAKFSPDGEPLWSRRFGEGNAISLSANGLVAAPSGHIYMAGTVYGDIDFGSGDLDATHAGADVFVGKLDP</sequence>
<feature type="signal peptide" evidence="1">
    <location>
        <begin position="1"/>
        <end position="20"/>
    </location>
</feature>
<comment type="caution">
    <text evidence="2">The sequence shown here is derived from an EMBL/GenBank/DDBJ whole genome shotgun (WGS) entry which is preliminary data.</text>
</comment>
<dbReference type="SUPFAM" id="SSF101898">
    <property type="entry name" value="NHL repeat"/>
    <property type="match status" value="1"/>
</dbReference>
<dbReference type="Gene3D" id="2.80.10.50">
    <property type="match status" value="1"/>
</dbReference>
<dbReference type="InterPro" id="IPR052918">
    <property type="entry name" value="Motility_Chemotaxis_Reg"/>
</dbReference>